<keyword evidence="4 7" id="KW-0689">Ribosomal protein</keyword>
<dbReference type="InterPro" id="IPR005709">
    <property type="entry name" value="Ribosomal_uS4_bac-type"/>
</dbReference>
<evidence type="ECO:0000256" key="6">
    <source>
        <dbReference type="ARBA" id="ARBA00035254"/>
    </source>
</evidence>
<dbReference type="NCBIfam" id="NF003717">
    <property type="entry name" value="PRK05327.1"/>
    <property type="match status" value="1"/>
</dbReference>
<dbReference type="HAMAP" id="MF_01306_B">
    <property type="entry name" value="Ribosomal_uS4_B"/>
    <property type="match status" value="1"/>
</dbReference>
<dbReference type="PROSITE" id="PS00632">
    <property type="entry name" value="RIBOSOMAL_S4"/>
    <property type="match status" value="1"/>
</dbReference>
<evidence type="ECO:0000256" key="7">
    <source>
        <dbReference type="HAMAP-Rule" id="MF_01306"/>
    </source>
</evidence>
<dbReference type="GO" id="GO:0019843">
    <property type="term" value="F:rRNA binding"/>
    <property type="evidence" value="ECO:0007669"/>
    <property type="project" value="UniProtKB-UniRule"/>
</dbReference>
<dbReference type="FunFam" id="3.10.290.10:FF:000001">
    <property type="entry name" value="30S ribosomal protein S4"/>
    <property type="match status" value="1"/>
</dbReference>
<evidence type="ECO:0000256" key="5">
    <source>
        <dbReference type="ARBA" id="ARBA00023274"/>
    </source>
</evidence>
<dbReference type="Gene3D" id="1.10.1050.10">
    <property type="entry name" value="Ribosomal Protein S4 Delta 41, Chain A, domain 1"/>
    <property type="match status" value="1"/>
</dbReference>
<dbReference type="RefSeq" id="WP_183988890.1">
    <property type="nucleotide sequence ID" value="NZ_JACHHG010000023.1"/>
</dbReference>
<keyword evidence="3 7" id="KW-0694">RNA-binding</keyword>
<feature type="domain" description="Small ribosomal subunit protein uS4 N-terminal" evidence="11">
    <location>
        <begin position="3"/>
        <end position="94"/>
    </location>
</feature>
<evidence type="ECO:0000256" key="9">
    <source>
        <dbReference type="SAM" id="MobiDB-lite"/>
    </source>
</evidence>
<comment type="caution">
    <text evidence="12">The sequence shown here is derived from an EMBL/GenBank/DDBJ whole genome shotgun (WGS) entry which is preliminary data.</text>
</comment>
<dbReference type="Proteomes" id="UP000569951">
    <property type="component" value="Unassembled WGS sequence"/>
</dbReference>
<comment type="function">
    <text evidence="7">With S5 and S12 plays an important role in translational accuracy.</text>
</comment>
<evidence type="ECO:0000259" key="11">
    <source>
        <dbReference type="SMART" id="SM01390"/>
    </source>
</evidence>
<evidence type="ECO:0000256" key="1">
    <source>
        <dbReference type="ARBA" id="ARBA00007465"/>
    </source>
</evidence>
<evidence type="ECO:0000259" key="10">
    <source>
        <dbReference type="SMART" id="SM00363"/>
    </source>
</evidence>
<dbReference type="PANTHER" id="PTHR11831:SF4">
    <property type="entry name" value="SMALL RIBOSOMAL SUBUNIT PROTEIN US4M"/>
    <property type="match status" value="1"/>
</dbReference>
<accession>A0A841I555</accession>
<reference evidence="12 13" key="1">
    <citation type="submission" date="2020-08" db="EMBL/GenBank/DDBJ databases">
        <title>Genomic Encyclopedia of Type Strains, Phase IV (KMG-IV): sequencing the most valuable type-strain genomes for metagenomic binning, comparative biology and taxonomic classification.</title>
        <authorList>
            <person name="Goeker M."/>
        </authorList>
    </citation>
    <scope>NUCLEOTIDE SEQUENCE [LARGE SCALE GENOMIC DNA]</scope>
    <source>
        <strain evidence="12 13">DSM 21458</strain>
    </source>
</reference>
<comment type="function">
    <text evidence="7">One of the primary rRNA binding proteins, it binds directly to 16S rRNA where it nucleates assembly of the body of the 30S subunit.</text>
</comment>
<dbReference type="Pfam" id="PF01479">
    <property type="entry name" value="S4"/>
    <property type="match status" value="1"/>
</dbReference>
<keyword evidence="2 7" id="KW-0699">rRNA-binding</keyword>
<evidence type="ECO:0000313" key="12">
    <source>
        <dbReference type="EMBL" id="MBB6100156.1"/>
    </source>
</evidence>
<feature type="region of interest" description="Disordered" evidence="9">
    <location>
        <begin position="30"/>
        <end position="49"/>
    </location>
</feature>
<sequence>MGRYTGPVVKLSRREGVNLVESDKVQKYLDRRPYAPGQHGQRRKGRASDYSVRLREKQKLIRIYGMGEKQFSNLFAEASNTPGVTGTVFLQLLESRLDNVVFRLGIASTRRQARQFVGHGHILVNGKRVDIPSYRVKPGDEIRVSDKSKSLGQIVENVELAKKRKSSPWLSFNPDDMSGQYLRLPAREDLALPINENFIIEYYSR</sequence>
<dbReference type="GO" id="GO:0006412">
    <property type="term" value="P:translation"/>
    <property type="evidence" value="ECO:0007669"/>
    <property type="project" value="UniProtKB-UniRule"/>
</dbReference>
<evidence type="ECO:0000313" key="13">
    <source>
        <dbReference type="Proteomes" id="UP000569951"/>
    </source>
</evidence>
<keyword evidence="5 7" id="KW-0687">Ribonucleoprotein</keyword>
<evidence type="ECO:0000256" key="8">
    <source>
        <dbReference type="RuleBase" id="RU003699"/>
    </source>
</evidence>
<evidence type="ECO:0000256" key="2">
    <source>
        <dbReference type="ARBA" id="ARBA00022730"/>
    </source>
</evidence>
<dbReference type="NCBIfam" id="TIGR01017">
    <property type="entry name" value="rpsD_bact"/>
    <property type="match status" value="1"/>
</dbReference>
<comment type="subunit">
    <text evidence="7">Part of the 30S ribosomal subunit. Contacts protein S5. The interaction surface between S4 and S5 is involved in control of translational fidelity.</text>
</comment>
<dbReference type="SMART" id="SM01390">
    <property type="entry name" value="Ribosomal_S4"/>
    <property type="match status" value="1"/>
</dbReference>
<dbReference type="InterPro" id="IPR036986">
    <property type="entry name" value="S4_RNA-bd_sf"/>
</dbReference>
<dbReference type="EMBL" id="JACHHG010000023">
    <property type="protein sequence ID" value="MBB6100156.1"/>
    <property type="molecule type" value="Genomic_DNA"/>
</dbReference>
<dbReference type="InterPro" id="IPR018079">
    <property type="entry name" value="Ribosomal_uS4_CS"/>
</dbReference>
<comment type="similarity">
    <text evidence="1 7 8">Belongs to the universal ribosomal protein uS4 family.</text>
</comment>
<name>A0A841I555_9DEIO</name>
<dbReference type="SUPFAM" id="SSF55174">
    <property type="entry name" value="Alpha-L RNA-binding motif"/>
    <property type="match status" value="1"/>
</dbReference>
<dbReference type="CDD" id="cd00165">
    <property type="entry name" value="S4"/>
    <property type="match status" value="1"/>
</dbReference>
<organism evidence="12 13">
    <name type="scientific">Deinobacterium chartae</name>
    <dbReference type="NCBI Taxonomy" id="521158"/>
    <lineage>
        <taxon>Bacteria</taxon>
        <taxon>Thermotogati</taxon>
        <taxon>Deinococcota</taxon>
        <taxon>Deinococci</taxon>
        <taxon>Deinococcales</taxon>
        <taxon>Deinococcaceae</taxon>
        <taxon>Deinobacterium</taxon>
    </lineage>
</organism>
<protein>
    <recommendedName>
        <fullName evidence="6 7">Small ribosomal subunit protein uS4</fullName>
    </recommendedName>
</protein>
<dbReference type="PROSITE" id="PS50889">
    <property type="entry name" value="S4"/>
    <property type="match status" value="1"/>
</dbReference>
<evidence type="ECO:0000256" key="3">
    <source>
        <dbReference type="ARBA" id="ARBA00022884"/>
    </source>
</evidence>
<feature type="domain" description="RNA-binding S4" evidence="10">
    <location>
        <begin position="95"/>
        <end position="159"/>
    </location>
</feature>
<dbReference type="SMART" id="SM00363">
    <property type="entry name" value="S4"/>
    <property type="match status" value="1"/>
</dbReference>
<dbReference type="PANTHER" id="PTHR11831">
    <property type="entry name" value="30S 40S RIBOSOMAL PROTEIN"/>
    <property type="match status" value="1"/>
</dbReference>
<dbReference type="Pfam" id="PF00163">
    <property type="entry name" value="Ribosomal_S4"/>
    <property type="match status" value="1"/>
</dbReference>
<evidence type="ECO:0000256" key="4">
    <source>
        <dbReference type="ARBA" id="ARBA00022980"/>
    </source>
</evidence>
<dbReference type="GO" id="GO:0042274">
    <property type="term" value="P:ribosomal small subunit biogenesis"/>
    <property type="evidence" value="ECO:0007669"/>
    <property type="project" value="TreeGrafter"/>
</dbReference>
<dbReference type="AlphaFoldDB" id="A0A841I555"/>
<dbReference type="GO" id="GO:0015935">
    <property type="term" value="C:small ribosomal subunit"/>
    <property type="evidence" value="ECO:0007669"/>
    <property type="project" value="InterPro"/>
</dbReference>
<dbReference type="InterPro" id="IPR022801">
    <property type="entry name" value="Ribosomal_uS4"/>
</dbReference>
<dbReference type="FunFam" id="1.10.1050.10:FF:000001">
    <property type="entry name" value="30S ribosomal protein S4"/>
    <property type="match status" value="1"/>
</dbReference>
<dbReference type="InterPro" id="IPR002942">
    <property type="entry name" value="S4_RNA-bd"/>
</dbReference>
<proteinExistence type="inferred from homology"/>
<dbReference type="InterPro" id="IPR001912">
    <property type="entry name" value="Ribosomal_uS4_N"/>
</dbReference>
<gene>
    <name evidence="7" type="primary">rpsD</name>
    <name evidence="12" type="ORF">HNR42_003626</name>
</gene>
<keyword evidence="13" id="KW-1185">Reference proteome</keyword>
<dbReference type="GO" id="GO:0003735">
    <property type="term" value="F:structural constituent of ribosome"/>
    <property type="evidence" value="ECO:0007669"/>
    <property type="project" value="InterPro"/>
</dbReference>
<dbReference type="Gene3D" id="3.10.290.10">
    <property type="entry name" value="RNA-binding S4 domain"/>
    <property type="match status" value="1"/>
</dbReference>